<organism evidence="1 2">
    <name type="scientific">Euplotes crassus</name>
    <dbReference type="NCBI Taxonomy" id="5936"/>
    <lineage>
        <taxon>Eukaryota</taxon>
        <taxon>Sar</taxon>
        <taxon>Alveolata</taxon>
        <taxon>Ciliophora</taxon>
        <taxon>Intramacronucleata</taxon>
        <taxon>Spirotrichea</taxon>
        <taxon>Hypotrichia</taxon>
        <taxon>Euplotida</taxon>
        <taxon>Euplotidae</taxon>
        <taxon>Moneuplotes</taxon>
    </lineage>
</organism>
<evidence type="ECO:0000313" key="1">
    <source>
        <dbReference type="EMBL" id="CAI2383982.1"/>
    </source>
</evidence>
<name>A0AAD1Y3H9_EUPCR</name>
<protein>
    <submittedName>
        <fullName evidence="1">Uncharacterized protein</fullName>
    </submittedName>
</protein>
<dbReference type="EMBL" id="CAMPGE010026288">
    <property type="protein sequence ID" value="CAI2383982.1"/>
    <property type="molecule type" value="Genomic_DNA"/>
</dbReference>
<proteinExistence type="predicted"/>
<comment type="caution">
    <text evidence="1">The sequence shown here is derived from an EMBL/GenBank/DDBJ whole genome shotgun (WGS) entry which is preliminary data.</text>
</comment>
<dbReference type="Proteomes" id="UP001295684">
    <property type="component" value="Unassembled WGS sequence"/>
</dbReference>
<gene>
    <name evidence="1" type="ORF">ECRASSUSDP1_LOCUS25501</name>
</gene>
<sequence>MVPLSDLLNKFLGDLIMSLSIKSAPECIIVEFISKCQIGKNFFELCIIFNITQIQNSFVFFTLHKYINDYFLVVVPLLSCCSTQDSKELSSLV</sequence>
<keyword evidence="2" id="KW-1185">Reference proteome</keyword>
<evidence type="ECO:0000313" key="2">
    <source>
        <dbReference type="Proteomes" id="UP001295684"/>
    </source>
</evidence>
<dbReference type="AlphaFoldDB" id="A0AAD1Y3H9"/>
<accession>A0AAD1Y3H9</accession>
<reference evidence="1" key="1">
    <citation type="submission" date="2023-07" db="EMBL/GenBank/DDBJ databases">
        <authorList>
            <consortium name="AG Swart"/>
            <person name="Singh M."/>
            <person name="Singh A."/>
            <person name="Seah K."/>
            <person name="Emmerich C."/>
        </authorList>
    </citation>
    <scope>NUCLEOTIDE SEQUENCE</scope>
    <source>
        <strain evidence="1">DP1</strain>
    </source>
</reference>